<dbReference type="AlphaFoldDB" id="A0A834TDR9"/>
<dbReference type="InterPro" id="IPR002156">
    <property type="entry name" value="RNaseH_domain"/>
</dbReference>
<dbReference type="GO" id="GO:0004523">
    <property type="term" value="F:RNA-DNA hybrid ribonuclease activity"/>
    <property type="evidence" value="ECO:0007669"/>
    <property type="project" value="InterPro"/>
</dbReference>
<evidence type="ECO:0000313" key="3">
    <source>
        <dbReference type="Proteomes" id="UP000634136"/>
    </source>
</evidence>
<sequence length="115" mass="12953">MIDEYFLAARRPFQDVQAPVCLRWEKPEVSWEGLLIRDDEGRCHGAFLETNSAIKEPVLLELAVAIRRGLEVARSIGVNKILVESDARLVVEMLKTPCNQGSIPSFQLSLDTKDE</sequence>
<proteinExistence type="predicted"/>
<comment type="caution">
    <text evidence="2">The sequence shown here is derived from an EMBL/GenBank/DDBJ whole genome shotgun (WGS) entry which is preliminary data.</text>
</comment>
<protein>
    <recommendedName>
        <fullName evidence="1">RNase H type-1 domain-containing protein</fullName>
    </recommendedName>
</protein>
<feature type="domain" description="RNase H type-1" evidence="1">
    <location>
        <begin position="32"/>
        <end position="97"/>
    </location>
</feature>
<dbReference type="GO" id="GO:0003676">
    <property type="term" value="F:nucleic acid binding"/>
    <property type="evidence" value="ECO:0007669"/>
    <property type="project" value="InterPro"/>
</dbReference>
<dbReference type="Pfam" id="PF13456">
    <property type="entry name" value="RVT_3"/>
    <property type="match status" value="1"/>
</dbReference>
<accession>A0A834TDR9</accession>
<keyword evidence="3" id="KW-1185">Reference proteome</keyword>
<organism evidence="2 3">
    <name type="scientific">Senna tora</name>
    <dbReference type="NCBI Taxonomy" id="362788"/>
    <lineage>
        <taxon>Eukaryota</taxon>
        <taxon>Viridiplantae</taxon>
        <taxon>Streptophyta</taxon>
        <taxon>Embryophyta</taxon>
        <taxon>Tracheophyta</taxon>
        <taxon>Spermatophyta</taxon>
        <taxon>Magnoliopsida</taxon>
        <taxon>eudicotyledons</taxon>
        <taxon>Gunneridae</taxon>
        <taxon>Pentapetalae</taxon>
        <taxon>rosids</taxon>
        <taxon>fabids</taxon>
        <taxon>Fabales</taxon>
        <taxon>Fabaceae</taxon>
        <taxon>Caesalpinioideae</taxon>
        <taxon>Cassia clade</taxon>
        <taxon>Senna</taxon>
    </lineage>
</organism>
<evidence type="ECO:0000313" key="2">
    <source>
        <dbReference type="EMBL" id="KAF7815324.1"/>
    </source>
</evidence>
<evidence type="ECO:0000259" key="1">
    <source>
        <dbReference type="Pfam" id="PF13456"/>
    </source>
</evidence>
<dbReference type="OrthoDB" id="1749932at2759"/>
<reference evidence="2" key="1">
    <citation type="submission" date="2020-09" db="EMBL/GenBank/DDBJ databases">
        <title>Genome-Enabled Discovery of Anthraquinone Biosynthesis in Senna tora.</title>
        <authorList>
            <person name="Kang S.-H."/>
            <person name="Pandey R.P."/>
            <person name="Lee C.-M."/>
            <person name="Sim J.-S."/>
            <person name="Jeong J.-T."/>
            <person name="Choi B.-S."/>
            <person name="Jung M."/>
            <person name="Ginzburg D."/>
            <person name="Zhao K."/>
            <person name="Won S.Y."/>
            <person name="Oh T.-J."/>
            <person name="Yu Y."/>
            <person name="Kim N.-H."/>
            <person name="Lee O.R."/>
            <person name="Lee T.-H."/>
            <person name="Bashyal P."/>
            <person name="Kim T.-S."/>
            <person name="Lee W.-H."/>
            <person name="Kawkins C."/>
            <person name="Kim C.-K."/>
            <person name="Kim J.S."/>
            <person name="Ahn B.O."/>
            <person name="Rhee S.Y."/>
            <person name="Sohng J.K."/>
        </authorList>
    </citation>
    <scope>NUCLEOTIDE SEQUENCE</scope>
    <source>
        <tissue evidence="2">Leaf</tissue>
    </source>
</reference>
<gene>
    <name evidence="2" type="ORF">G2W53_029293</name>
</gene>
<dbReference type="EMBL" id="JAAIUW010000009">
    <property type="protein sequence ID" value="KAF7815324.1"/>
    <property type="molecule type" value="Genomic_DNA"/>
</dbReference>
<name>A0A834TDR9_9FABA</name>
<dbReference type="Proteomes" id="UP000634136">
    <property type="component" value="Unassembled WGS sequence"/>
</dbReference>